<dbReference type="AlphaFoldDB" id="A0A830BAH9"/>
<dbReference type="InterPro" id="IPR008896">
    <property type="entry name" value="TIC214"/>
</dbReference>
<comment type="subunit">
    <text evidence="3">Part of the Tic complex.</text>
</comment>
<feature type="region of interest" description="Disordered" evidence="9">
    <location>
        <begin position="38"/>
        <end position="66"/>
    </location>
</feature>
<name>A0A830BAH9_9LAMI</name>
<evidence type="ECO:0000256" key="9">
    <source>
        <dbReference type="SAM" id="MobiDB-lite"/>
    </source>
</evidence>
<evidence type="ECO:0000256" key="5">
    <source>
        <dbReference type="ARBA" id="ARBA00022692"/>
    </source>
</evidence>
<keyword evidence="5 10" id="KW-0812">Transmembrane</keyword>
<dbReference type="EMBL" id="BMAC01000039">
    <property type="protein sequence ID" value="GFP82239.1"/>
    <property type="molecule type" value="Genomic_DNA"/>
</dbReference>
<keyword evidence="12" id="KW-1185">Reference proteome</keyword>
<keyword evidence="6" id="KW-0813">Transport</keyword>
<reference evidence="11" key="1">
    <citation type="submission" date="2020-07" db="EMBL/GenBank/DDBJ databases">
        <title>Ethylene signaling mediates host invasion by parasitic plants.</title>
        <authorList>
            <person name="Yoshida S."/>
        </authorList>
    </citation>
    <scope>NUCLEOTIDE SEQUENCE</scope>
    <source>
        <strain evidence="11">Okayama</strain>
    </source>
</reference>
<protein>
    <recommendedName>
        <fullName evidence="4">Protein TIC 214</fullName>
    </recommendedName>
    <alternativeName>
        <fullName evidence="8">Translocon at the inner envelope membrane of chloroplasts 214</fullName>
    </alternativeName>
</protein>
<evidence type="ECO:0000256" key="4">
    <source>
        <dbReference type="ARBA" id="ARBA00016640"/>
    </source>
</evidence>
<keyword evidence="6" id="KW-0653">Protein transport</keyword>
<comment type="subcellular location">
    <subcellularLocation>
        <location evidence="1">Plastid membrane</location>
        <topology evidence="1">Multi-pass membrane protein</topology>
    </subcellularLocation>
</comment>
<dbReference type="Proteomes" id="UP000653305">
    <property type="component" value="Unassembled WGS sequence"/>
</dbReference>
<sequence>MIFISIYYASLHLATWVPHTITVVALPYILFHFFWNNHRGGDSRARKKDPRNSKEENSKNIFLTIN</sequence>
<proteinExistence type="inferred from homology"/>
<keyword evidence="10" id="KW-0472">Membrane</keyword>
<gene>
    <name evidence="11" type="ORF">PHJA_000367100</name>
</gene>
<dbReference type="GO" id="GO:0015031">
    <property type="term" value="P:protein transport"/>
    <property type="evidence" value="ECO:0007669"/>
    <property type="project" value="UniProtKB-KW"/>
</dbReference>
<feature type="transmembrane region" description="Helical" evidence="10">
    <location>
        <begin position="16"/>
        <end position="35"/>
    </location>
</feature>
<evidence type="ECO:0000256" key="8">
    <source>
        <dbReference type="ARBA" id="ARBA00029978"/>
    </source>
</evidence>
<dbReference type="GO" id="GO:0042170">
    <property type="term" value="C:plastid membrane"/>
    <property type="evidence" value="ECO:0007669"/>
    <property type="project" value="UniProtKB-SubCell"/>
</dbReference>
<evidence type="ECO:0000256" key="1">
    <source>
        <dbReference type="ARBA" id="ARBA00004446"/>
    </source>
</evidence>
<evidence type="ECO:0000256" key="6">
    <source>
        <dbReference type="ARBA" id="ARBA00022927"/>
    </source>
</evidence>
<evidence type="ECO:0000313" key="11">
    <source>
        <dbReference type="EMBL" id="GFP82239.1"/>
    </source>
</evidence>
<evidence type="ECO:0000256" key="7">
    <source>
        <dbReference type="ARBA" id="ARBA00022989"/>
    </source>
</evidence>
<evidence type="ECO:0000256" key="3">
    <source>
        <dbReference type="ARBA" id="ARBA00011510"/>
    </source>
</evidence>
<dbReference type="Pfam" id="PF05758">
    <property type="entry name" value="Ycf1"/>
    <property type="match status" value="1"/>
</dbReference>
<organism evidence="11 12">
    <name type="scientific">Phtheirospermum japonicum</name>
    <dbReference type="NCBI Taxonomy" id="374723"/>
    <lineage>
        <taxon>Eukaryota</taxon>
        <taxon>Viridiplantae</taxon>
        <taxon>Streptophyta</taxon>
        <taxon>Embryophyta</taxon>
        <taxon>Tracheophyta</taxon>
        <taxon>Spermatophyta</taxon>
        <taxon>Magnoliopsida</taxon>
        <taxon>eudicotyledons</taxon>
        <taxon>Gunneridae</taxon>
        <taxon>Pentapetalae</taxon>
        <taxon>asterids</taxon>
        <taxon>lamiids</taxon>
        <taxon>Lamiales</taxon>
        <taxon>Orobanchaceae</taxon>
        <taxon>Orobanchaceae incertae sedis</taxon>
        <taxon>Phtheirospermum</taxon>
    </lineage>
</organism>
<keyword evidence="7 10" id="KW-1133">Transmembrane helix</keyword>
<evidence type="ECO:0000256" key="10">
    <source>
        <dbReference type="SAM" id="Phobius"/>
    </source>
</evidence>
<comment type="similarity">
    <text evidence="2">Belongs to the TIC214 family.</text>
</comment>
<dbReference type="OrthoDB" id="1000208at2759"/>
<evidence type="ECO:0000313" key="12">
    <source>
        <dbReference type="Proteomes" id="UP000653305"/>
    </source>
</evidence>
<accession>A0A830BAH9</accession>
<comment type="caution">
    <text evidence="11">The sequence shown here is derived from an EMBL/GenBank/DDBJ whole genome shotgun (WGS) entry which is preliminary data.</text>
</comment>
<evidence type="ECO:0000256" key="2">
    <source>
        <dbReference type="ARBA" id="ARBA00009956"/>
    </source>
</evidence>
<feature type="compositionally biased region" description="Basic and acidic residues" evidence="9">
    <location>
        <begin position="39"/>
        <end position="58"/>
    </location>
</feature>